<protein>
    <recommendedName>
        <fullName evidence="8">MFS transporter</fullName>
    </recommendedName>
</protein>
<keyword evidence="5" id="KW-1133">Transmembrane helix</keyword>
<comment type="caution">
    <text evidence="6">The sequence shown here is derived from an EMBL/GenBank/DDBJ whole genome shotgun (WGS) entry which is preliminary data.</text>
</comment>
<gene>
    <name evidence="6" type="ORF">VSX56_08670</name>
</gene>
<accession>A0ABV1SG21</accession>
<keyword evidence="4" id="KW-0762">Sugar transport</keyword>
<evidence type="ECO:0000256" key="4">
    <source>
        <dbReference type="ARBA" id="ARBA00022597"/>
    </source>
</evidence>
<evidence type="ECO:0000256" key="2">
    <source>
        <dbReference type="ARBA" id="ARBA00022448"/>
    </source>
</evidence>
<feature type="transmembrane region" description="Helical" evidence="5">
    <location>
        <begin position="288"/>
        <end position="309"/>
    </location>
</feature>
<evidence type="ECO:0000256" key="3">
    <source>
        <dbReference type="ARBA" id="ARBA00022475"/>
    </source>
</evidence>
<comment type="subcellular location">
    <subcellularLocation>
        <location evidence="1">Cell membrane</location>
        <topology evidence="1">Multi-pass membrane protein</topology>
    </subcellularLocation>
</comment>
<feature type="transmembrane region" description="Helical" evidence="5">
    <location>
        <begin position="224"/>
        <end position="250"/>
    </location>
</feature>
<reference evidence="6 7" key="1">
    <citation type="submission" date="2024-01" db="EMBL/GenBank/DDBJ databases">
        <authorList>
            <person name="Deng Y."/>
            <person name="Su J."/>
        </authorList>
    </citation>
    <scope>NUCLEOTIDE SEQUENCE [LARGE SCALE GENOMIC DNA]</scope>
    <source>
        <strain evidence="6 7">CPCC 100088</strain>
    </source>
</reference>
<feature type="transmembrane region" description="Helical" evidence="5">
    <location>
        <begin position="150"/>
        <end position="170"/>
    </location>
</feature>
<keyword evidence="5" id="KW-0472">Membrane</keyword>
<feature type="transmembrane region" description="Helical" evidence="5">
    <location>
        <begin position="262"/>
        <end position="281"/>
    </location>
</feature>
<keyword evidence="7" id="KW-1185">Reference proteome</keyword>
<evidence type="ECO:0000313" key="6">
    <source>
        <dbReference type="EMBL" id="MER5171850.1"/>
    </source>
</evidence>
<feature type="transmembrane region" description="Helical" evidence="5">
    <location>
        <begin position="82"/>
        <end position="101"/>
    </location>
</feature>
<keyword evidence="2" id="KW-0813">Transport</keyword>
<dbReference type="RefSeq" id="WP_339114164.1">
    <property type="nucleotide sequence ID" value="NZ_JAYWLC010000005.1"/>
</dbReference>
<dbReference type="EMBL" id="JAYWLC010000005">
    <property type="protein sequence ID" value="MER5171850.1"/>
    <property type="molecule type" value="Genomic_DNA"/>
</dbReference>
<dbReference type="PANTHER" id="PTHR23535:SF2">
    <property type="entry name" value="SUGAR EFFLUX TRANSPORTER A-RELATED"/>
    <property type="match status" value="1"/>
</dbReference>
<dbReference type="PANTHER" id="PTHR23535">
    <property type="entry name" value="SUGAR EFFLUX TRANSPORTER A-RELATED"/>
    <property type="match status" value="1"/>
</dbReference>
<dbReference type="InterPro" id="IPR036259">
    <property type="entry name" value="MFS_trans_sf"/>
</dbReference>
<sequence length="409" mass="42906">MSVLAAYKPLVKDPALLLTAALMVLFGAHVASLLPQASTIAVTVFGLDDGAYSRILVVASVIAVTTSVGFGIIADQRANRRAIALVSGVFLTLGSGLMTLHPGPVTFVLAHAIFVPLSSTLFGQMFALGRLAASVHPKREREAIQSSLRALFALPWLGVLPIWSLAFGAGVDLMTIYPVCLCLALAVLVLTFFFWPRDGATRWPDPKSGLTFRQSLQEMGDWRILVRVVALGAINGGVVLYLVLIGLVFAQVPGRGAGDVSLYAAITAGLEVPLMLMVPAISMRVPRITLILVGTVLYCVHLAFIPVLASSPLLWVLPVFGALGGAFILTQPMAYLQDLLSSRPGAGASLLALQKLIGDVSGAAVFAIGAAVAGYGFVAMLGSALAILAAMALFVMDRRTGGYQGRHST</sequence>
<dbReference type="SUPFAM" id="SSF103473">
    <property type="entry name" value="MFS general substrate transporter"/>
    <property type="match status" value="2"/>
</dbReference>
<feature type="transmembrane region" description="Helical" evidence="5">
    <location>
        <begin position="348"/>
        <end position="369"/>
    </location>
</feature>
<dbReference type="Proteomes" id="UP001438953">
    <property type="component" value="Unassembled WGS sequence"/>
</dbReference>
<proteinExistence type="predicted"/>
<evidence type="ECO:0000256" key="5">
    <source>
        <dbReference type="SAM" id="Phobius"/>
    </source>
</evidence>
<evidence type="ECO:0008006" key="8">
    <source>
        <dbReference type="Google" id="ProtNLM"/>
    </source>
</evidence>
<keyword evidence="3" id="KW-1003">Cell membrane</keyword>
<feature type="transmembrane region" description="Helical" evidence="5">
    <location>
        <begin position="107"/>
        <end position="129"/>
    </location>
</feature>
<evidence type="ECO:0000256" key="1">
    <source>
        <dbReference type="ARBA" id="ARBA00004651"/>
    </source>
</evidence>
<reference evidence="6 7" key="2">
    <citation type="submission" date="2024-06" db="EMBL/GenBank/DDBJ databases">
        <title>Thioclava kandeliae sp. nov. from a rhizosphere soil sample of Kandelia candel in a mangrove.</title>
        <authorList>
            <person name="Mu T."/>
        </authorList>
    </citation>
    <scope>NUCLEOTIDE SEQUENCE [LARGE SCALE GENOMIC DNA]</scope>
    <source>
        <strain evidence="6 7">CPCC 100088</strain>
    </source>
</reference>
<dbReference type="Gene3D" id="1.20.1250.20">
    <property type="entry name" value="MFS general substrate transporter like domains"/>
    <property type="match status" value="1"/>
</dbReference>
<feature type="transmembrane region" description="Helical" evidence="5">
    <location>
        <begin position="315"/>
        <end position="336"/>
    </location>
</feature>
<organism evidence="6 7">
    <name type="scientific">Thioclava kandeliae</name>
    <dbReference type="NCBI Taxonomy" id="3070818"/>
    <lineage>
        <taxon>Bacteria</taxon>
        <taxon>Pseudomonadati</taxon>
        <taxon>Pseudomonadota</taxon>
        <taxon>Alphaproteobacteria</taxon>
        <taxon>Rhodobacterales</taxon>
        <taxon>Paracoccaceae</taxon>
        <taxon>Thioclava</taxon>
    </lineage>
</organism>
<evidence type="ECO:0000313" key="7">
    <source>
        <dbReference type="Proteomes" id="UP001438953"/>
    </source>
</evidence>
<feature type="transmembrane region" description="Helical" evidence="5">
    <location>
        <begin position="375"/>
        <end position="396"/>
    </location>
</feature>
<keyword evidence="5" id="KW-0812">Transmembrane</keyword>
<feature type="transmembrane region" description="Helical" evidence="5">
    <location>
        <begin position="51"/>
        <end position="73"/>
    </location>
</feature>
<name>A0ABV1SG21_9RHOB</name>
<feature type="transmembrane region" description="Helical" evidence="5">
    <location>
        <begin position="176"/>
        <end position="195"/>
    </location>
</feature>